<dbReference type="AlphaFoldDB" id="A0A414QRL6"/>
<organism evidence="1 2">
    <name type="scientific">Roseburia inulinivorans</name>
    <dbReference type="NCBI Taxonomy" id="360807"/>
    <lineage>
        <taxon>Bacteria</taxon>
        <taxon>Bacillati</taxon>
        <taxon>Bacillota</taxon>
        <taxon>Clostridia</taxon>
        <taxon>Lachnospirales</taxon>
        <taxon>Lachnospiraceae</taxon>
        <taxon>Roseburia</taxon>
    </lineage>
</organism>
<proteinExistence type="predicted"/>
<dbReference type="Proteomes" id="UP000283701">
    <property type="component" value="Unassembled WGS sequence"/>
</dbReference>
<dbReference type="RefSeq" id="WP_118203369.1">
    <property type="nucleotide sequence ID" value="NZ_QRHP01000011.1"/>
</dbReference>
<comment type="caution">
    <text evidence="1">The sequence shown here is derived from an EMBL/GenBank/DDBJ whole genome shotgun (WGS) entry which is preliminary data.</text>
</comment>
<evidence type="ECO:0000313" key="1">
    <source>
        <dbReference type="EMBL" id="RHF83433.1"/>
    </source>
</evidence>
<dbReference type="EMBL" id="QRHP01000011">
    <property type="protein sequence ID" value="RHF83433.1"/>
    <property type="molecule type" value="Genomic_DNA"/>
</dbReference>
<sequence length="183" mass="21003">MFEGDYTINGTHATYIKYLVNDVKAFDRYIDVYMAGAALGVLNDKRAKQGGSTDRARIYSDAFNTEHVKCNELFKVVILNDTSKSWSEEDRINICFKYRDKMDANAIPPITEREVEMMKEALDLFNEYVMGGIELLYESFSSSATVSIDDTVDYAYKAMFDQRILIESRQSGTDVNQLLRPEY</sequence>
<name>A0A414QRL6_9FIRM</name>
<gene>
    <name evidence="1" type="ORF">DW654_10320</name>
</gene>
<protein>
    <submittedName>
        <fullName evidence="1">Uncharacterized protein</fullName>
    </submittedName>
</protein>
<reference evidence="1 2" key="1">
    <citation type="submission" date="2018-08" db="EMBL/GenBank/DDBJ databases">
        <title>A genome reference for cultivated species of the human gut microbiota.</title>
        <authorList>
            <person name="Zou Y."/>
            <person name="Xue W."/>
            <person name="Luo G."/>
        </authorList>
    </citation>
    <scope>NUCLEOTIDE SEQUENCE [LARGE SCALE GENOMIC DNA]</scope>
    <source>
        <strain evidence="1 2">AM23-23AC</strain>
    </source>
</reference>
<evidence type="ECO:0000313" key="2">
    <source>
        <dbReference type="Proteomes" id="UP000283701"/>
    </source>
</evidence>
<accession>A0A414QRL6</accession>